<dbReference type="InterPro" id="IPR000866">
    <property type="entry name" value="AhpC/TSA"/>
</dbReference>
<evidence type="ECO:0000256" key="4">
    <source>
        <dbReference type="ARBA" id="ARBA00023284"/>
    </source>
</evidence>
<evidence type="ECO:0000313" key="8">
    <source>
        <dbReference type="Proteomes" id="UP000270673"/>
    </source>
</evidence>
<organism evidence="7 8">
    <name type="scientific">Butyricimonas faecalis</name>
    <dbReference type="NCBI Taxonomy" id="2093856"/>
    <lineage>
        <taxon>Bacteria</taxon>
        <taxon>Pseudomonadati</taxon>
        <taxon>Bacteroidota</taxon>
        <taxon>Bacteroidia</taxon>
        <taxon>Bacteroidales</taxon>
        <taxon>Odoribacteraceae</taxon>
        <taxon>Butyricimonas</taxon>
    </lineage>
</organism>
<comment type="subcellular location">
    <subcellularLocation>
        <location evidence="1">Cell envelope</location>
    </subcellularLocation>
</comment>
<proteinExistence type="predicted"/>
<dbReference type="PROSITE" id="PS00194">
    <property type="entry name" value="THIOREDOXIN_1"/>
    <property type="match status" value="1"/>
</dbReference>
<dbReference type="PROSITE" id="PS51352">
    <property type="entry name" value="THIOREDOXIN_2"/>
    <property type="match status" value="1"/>
</dbReference>
<dbReference type="Pfam" id="PF00578">
    <property type="entry name" value="AhpC-TSA"/>
    <property type="match status" value="1"/>
</dbReference>
<keyword evidence="2" id="KW-0201">Cytochrome c-type biogenesis</keyword>
<dbReference type="GO" id="GO:0016209">
    <property type="term" value="F:antioxidant activity"/>
    <property type="evidence" value="ECO:0007669"/>
    <property type="project" value="InterPro"/>
</dbReference>
<dbReference type="PANTHER" id="PTHR42852">
    <property type="entry name" value="THIOL:DISULFIDE INTERCHANGE PROTEIN DSBE"/>
    <property type="match status" value="1"/>
</dbReference>
<evidence type="ECO:0000313" key="7">
    <source>
        <dbReference type="EMBL" id="AZS28602.1"/>
    </source>
</evidence>
<feature type="chain" id="PRO_5019293050" evidence="5">
    <location>
        <begin position="20"/>
        <end position="405"/>
    </location>
</feature>
<evidence type="ECO:0000259" key="6">
    <source>
        <dbReference type="PROSITE" id="PS51352"/>
    </source>
</evidence>
<name>A0A3S9VPW8_9BACT</name>
<dbReference type="KEGG" id="buy:D8S85_02900"/>
<gene>
    <name evidence="7" type="ORF">D8S85_02900</name>
</gene>
<keyword evidence="3" id="KW-1015">Disulfide bond</keyword>
<accession>A0A3S9VPW8</accession>
<reference evidence="7 8" key="1">
    <citation type="submission" date="2018-10" db="EMBL/GenBank/DDBJ databases">
        <title>Butyricimonas faecalis sp. nov., isolated from human faeces and emended description of the genus Butyricimonas.</title>
        <authorList>
            <person name="Le Roy T."/>
            <person name="Van der Smissen P."/>
            <person name="Paquot A."/>
            <person name="Delzenne N."/>
            <person name="Muccioli G."/>
            <person name="Collet J.-F."/>
            <person name="Cani P.D."/>
        </authorList>
    </citation>
    <scope>NUCLEOTIDE SEQUENCE [LARGE SCALE GENOMIC DNA]</scope>
    <source>
        <strain evidence="7 8">H184</strain>
    </source>
</reference>
<dbReference type="GO" id="GO:0030313">
    <property type="term" value="C:cell envelope"/>
    <property type="evidence" value="ECO:0007669"/>
    <property type="project" value="UniProtKB-SubCell"/>
</dbReference>
<sequence length="405" mass="46032">MTMKLLLLLGILFCGVACNQVKTYTIEGHIPGAADGVVVRLADLGYYPEVILDSTIIKGEKFVLKGKQPLIYPKYCKLIIDKTPQETDGFKKQLKAYSFFVDNSRIRFECQIDSMPSYYWEPVSKEHNVTLSGSPTQDLYNQYQGSVRELTKRSADLWNKYLEVYHCPAIDGIFNTEEGMQIVREREAVTEQINQATLEFIRNNKASVVGIFVANWMLNRRKSDMTVSEIKAVVDNFDSSVQESELMDGLRETAERMYCTAKGVKYHDIELTDLKGEKVKLSEFVKPGVYNMLEFWASWCGPCRGEIPHLRHLYQSGGKDNLNMISISIDERDADWKKAVQEENMEWIQLCDQKGFKGGVRSVYQVNGVPFCLILDPEGKIVRGGVRGAELDVVVKDLLGDKIKL</sequence>
<feature type="signal peptide" evidence="5">
    <location>
        <begin position="1"/>
        <end position="19"/>
    </location>
</feature>
<keyword evidence="8" id="KW-1185">Reference proteome</keyword>
<evidence type="ECO:0000256" key="2">
    <source>
        <dbReference type="ARBA" id="ARBA00022748"/>
    </source>
</evidence>
<dbReference type="Proteomes" id="UP000270673">
    <property type="component" value="Chromosome"/>
</dbReference>
<keyword evidence="4" id="KW-0676">Redox-active center</keyword>
<dbReference type="Pfam" id="PF14289">
    <property type="entry name" value="DUF4369"/>
    <property type="match status" value="1"/>
</dbReference>
<dbReference type="InterPro" id="IPR025380">
    <property type="entry name" value="DUF4369"/>
</dbReference>
<dbReference type="OrthoDB" id="9794348at2"/>
<dbReference type="CDD" id="cd02966">
    <property type="entry name" value="TlpA_like_family"/>
    <property type="match status" value="1"/>
</dbReference>
<dbReference type="PANTHER" id="PTHR42852:SF6">
    <property type="entry name" value="THIOL:DISULFIDE INTERCHANGE PROTEIN DSBE"/>
    <property type="match status" value="1"/>
</dbReference>
<evidence type="ECO:0000256" key="1">
    <source>
        <dbReference type="ARBA" id="ARBA00004196"/>
    </source>
</evidence>
<protein>
    <submittedName>
        <fullName evidence="7">AhpC/TSA family protein</fullName>
    </submittedName>
</protein>
<keyword evidence="5" id="KW-0732">Signal</keyword>
<evidence type="ECO:0000256" key="3">
    <source>
        <dbReference type="ARBA" id="ARBA00023157"/>
    </source>
</evidence>
<feature type="domain" description="Thioredoxin" evidence="6">
    <location>
        <begin position="260"/>
        <end position="404"/>
    </location>
</feature>
<dbReference type="InterPro" id="IPR013766">
    <property type="entry name" value="Thioredoxin_domain"/>
</dbReference>
<dbReference type="GO" id="GO:0017004">
    <property type="term" value="P:cytochrome complex assembly"/>
    <property type="evidence" value="ECO:0007669"/>
    <property type="project" value="UniProtKB-KW"/>
</dbReference>
<dbReference type="Gene3D" id="3.40.30.10">
    <property type="entry name" value="Glutaredoxin"/>
    <property type="match status" value="1"/>
</dbReference>
<dbReference type="AlphaFoldDB" id="A0A3S9VPW8"/>
<dbReference type="InterPro" id="IPR017937">
    <property type="entry name" value="Thioredoxin_CS"/>
</dbReference>
<dbReference type="SUPFAM" id="SSF52833">
    <property type="entry name" value="Thioredoxin-like"/>
    <property type="match status" value="1"/>
</dbReference>
<dbReference type="GO" id="GO:0016491">
    <property type="term" value="F:oxidoreductase activity"/>
    <property type="evidence" value="ECO:0007669"/>
    <property type="project" value="InterPro"/>
</dbReference>
<dbReference type="InterPro" id="IPR050553">
    <property type="entry name" value="Thioredoxin_ResA/DsbE_sf"/>
</dbReference>
<evidence type="ECO:0000256" key="5">
    <source>
        <dbReference type="SAM" id="SignalP"/>
    </source>
</evidence>
<dbReference type="EMBL" id="CP032819">
    <property type="protein sequence ID" value="AZS28602.1"/>
    <property type="molecule type" value="Genomic_DNA"/>
</dbReference>
<dbReference type="InterPro" id="IPR036249">
    <property type="entry name" value="Thioredoxin-like_sf"/>
</dbReference>